<evidence type="ECO:0000313" key="2">
    <source>
        <dbReference type="Proteomes" id="UP000830671"/>
    </source>
</evidence>
<keyword evidence="2" id="KW-1185">Reference proteome</keyword>
<dbReference type="EMBL" id="CP019471">
    <property type="protein sequence ID" value="UQC75445.1"/>
    <property type="molecule type" value="Genomic_DNA"/>
</dbReference>
<name>A0A9Q8SED3_9PEZI</name>
<dbReference type="GeneID" id="73336143"/>
<evidence type="ECO:0000313" key="1">
    <source>
        <dbReference type="EMBL" id="UQC75445.1"/>
    </source>
</evidence>
<dbReference type="Proteomes" id="UP000830671">
    <property type="component" value="Chromosome 1"/>
</dbReference>
<proteinExistence type="predicted"/>
<reference evidence="1" key="1">
    <citation type="journal article" date="2021" name="Mol. Plant Microbe Interact.">
        <title>Complete Genome Sequence of the Plant-Pathogenic Fungus Colletotrichum lupini.</title>
        <authorList>
            <person name="Baroncelli R."/>
            <person name="Pensec F."/>
            <person name="Da Lio D."/>
            <person name="Boufleur T."/>
            <person name="Vicente I."/>
            <person name="Sarrocco S."/>
            <person name="Picot A."/>
            <person name="Baraldi E."/>
            <person name="Sukno S."/>
            <person name="Thon M."/>
            <person name="Le Floch G."/>
        </authorList>
    </citation>
    <scope>NUCLEOTIDE SEQUENCE</scope>
    <source>
        <strain evidence="1">IMI 504893</strain>
    </source>
</reference>
<sequence>ICSTVRCFGTLWASCPPPPETHLSNLAFCLNPARLLARHLKLVEPAQGPSRPIIWRLPRSRTSCRILH</sequence>
<protein>
    <submittedName>
        <fullName evidence="1">Uncharacterized protein</fullName>
    </submittedName>
</protein>
<dbReference type="KEGG" id="clup:CLUP02_02099"/>
<gene>
    <name evidence="1" type="ORF">CLUP02_02099</name>
</gene>
<dbReference type="AlphaFoldDB" id="A0A9Q8SED3"/>
<accession>A0A9Q8SED3</accession>
<feature type="non-terminal residue" evidence="1">
    <location>
        <position position="1"/>
    </location>
</feature>
<organism evidence="1 2">
    <name type="scientific">Colletotrichum lupini</name>
    <dbReference type="NCBI Taxonomy" id="145971"/>
    <lineage>
        <taxon>Eukaryota</taxon>
        <taxon>Fungi</taxon>
        <taxon>Dikarya</taxon>
        <taxon>Ascomycota</taxon>
        <taxon>Pezizomycotina</taxon>
        <taxon>Sordariomycetes</taxon>
        <taxon>Hypocreomycetidae</taxon>
        <taxon>Glomerellales</taxon>
        <taxon>Glomerellaceae</taxon>
        <taxon>Colletotrichum</taxon>
        <taxon>Colletotrichum acutatum species complex</taxon>
    </lineage>
</organism>
<dbReference type="RefSeq" id="XP_049137090.1">
    <property type="nucleotide sequence ID" value="XM_049281133.1"/>
</dbReference>